<dbReference type="Proteomes" id="UP001362999">
    <property type="component" value="Unassembled WGS sequence"/>
</dbReference>
<feature type="compositionally biased region" description="Polar residues" evidence="1">
    <location>
        <begin position="495"/>
        <end position="505"/>
    </location>
</feature>
<feature type="compositionally biased region" description="Basic residues" evidence="1">
    <location>
        <begin position="481"/>
        <end position="494"/>
    </location>
</feature>
<evidence type="ECO:0000256" key="1">
    <source>
        <dbReference type="SAM" id="MobiDB-lite"/>
    </source>
</evidence>
<gene>
    <name evidence="2" type="ORF">R3P38DRAFT_3238013</name>
</gene>
<protein>
    <submittedName>
        <fullName evidence="2">Uncharacterized protein</fullName>
    </submittedName>
</protein>
<keyword evidence="3" id="KW-1185">Reference proteome</keyword>
<reference evidence="2 3" key="1">
    <citation type="journal article" date="2024" name="J Genomics">
        <title>Draft genome sequencing and assembly of Favolaschia claudopus CIRM-BRFM 2984 isolated from oak limbs.</title>
        <authorList>
            <person name="Navarro D."/>
            <person name="Drula E."/>
            <person name="Chaduli D."/>
            <person name="Cazenave R."/>
            <person name="Ahrendt S."/>
            <person name="Wang J."/>
            <person name="Lipzen A."/>
            <person name="Daum C."/>
            <person name="Barry K."/>
            <person name="Grigoriev I.V."/>
            <person name="Favel A."/>
            <person name="Rosso M.N."/>
            <person name="Martin F."/>
        </authorList>
    </citation>
    <scope>NUCLEOTIDE SEQUENCE [LARGE SCALE GENOMIC DNA]</scope>
    <source>
        <strain evidence="2 3">CIRM-BRFM 2984</strain>
    </source>
</reference>
<organism evidence="2 3">
    <name type="scientific">Favolaschia claudopus</name>
    <dbReference type="NCBI Taxonomy" id="2862362"/>
    <lineage>
        <taxon>Eukaryota</taxon>
        <taxon>Fungi</taxon>
        <taxon>Dikarya</taxon>
        <taxon>Basidiomycota</taxon>
        <taxon>Agaricomycotina</taxon>
        <taxon>Agaricomycetes</taxon>
        <taxon>Agaricomycetidae</taxon>
        <taxon>Agaricales</taxon>
        <taxon>Marasmiineae</taxon>
        <taxon>Mycenaceae</taxon>
        <taxon>Favolaschia</taxon>
    </lineage>
</organism>
<proteinExistence type="predicted"/>
<feature type="compositionally biased region" description="Acidic residues" evidence="1">
    <location>
        <begin position="374"/>
        <end position="389"/>
    </location>
</feature>
<name>A0AAV9Z9W9_9AGAR</name>
<sequence length="802" mass="88127">MGKNRIKKRPRKRVAKENRKNLRLWAEGAREIILAPHLDAYQIAKDQGRRQERKLLKKICREFHARVGWRVQDHEEPVLKEWDPNSIEDEELLSDEEQAAKTAREEELNARIRRWYTYRLRKIRKSQRSNKDVDPRKDPYAVLMANLSGVVSPPKALQAYQQFMRESYETKIAPVVAEKWGEQKRDNSRLAERSKEPKAGFRAEVAREVFATLPDEERKAIADRAKQEAAAAKAEYVETLKAPPSQAPQARQRCIDGVADFMGPILQGLYTHTGMHATLIMGGPVPVFGGELRTLHVSYGRNLTVLGPHWPQWDKTRFAEVTKCMTDYLHTAYTPQDCAKSALNGGADLSNANYTIPGDPDDESGSDSTSDSSSDSDDSDSDTDTDDEEAARPPKKRKLSSTTKKNGSAHLGATPSQTSDHAAGGAHDNAANDNRPLPYLGYHISEEERQENIQRNKGLLQQLKSDVMGELAGLAAELGGKKRGSKSHKTKNQSRTRAASSGGTRKSSRLADTSVAPAALSSSPAPSLPLAAAPSTSSTASSSSTPSAALQPTSSPSFSAPSVPATESSSVPQPSPSNEPTSDDSTPPTAPPTSDSSSTPPVSLAPLSQAAHTAIASVIVPPSTKYSPCPAGAPPWFSSAHAAMTKDDLGCHYHALVAAWTRMEVASRFEFSPTNLSAKLRPKEVGLWISSSRRVEQVVTDPTAYALQWQQWWDSLQPSWRIRGVDGRWVVSEKYGAGGKEWGSLYRWGINGVLTIVASLYFWGRAVRLDAEMCAIWEAAMQDVVWIFEGMATYYEMFKGKF</sequence>
<accession>A0AAV9Z9W9</accession>
<feature type="region of interest" description="Disordered" evidence="1">
    <location>
        <begin position="476"/>
        <end position="605"/>
    </location>
</feature>
<evidence type="ECO:0000313" key="3">
    <source>
        <dbReference type="Proteomes" id="UP001362999"/>
    </source>
</evidence>
<feature type="compositionally biased region" description="Low complexity" evidence="1">
    <location>
        <begin position="576"/>
        <end position="602"/>
    </location>
</feature>
<comment type="caution">
    <text evidence="2">The sequence shown here is derived from an EMBL/GenBank/DDBJ whole genome shotgun (WGS) entry which is preliminary data.</text>
</comment>
<feature type="compositionally biased region" description="Low complexity" evidence="1">
    <location>
        <begin position="516"/>
        <end position="566"/>
    </location>
</feature>
<dbReference type="EMBL" id="JAWWNJ010000174">
    <property type="protein sequence ID" value="KAK6975114.1"/>
    <property type="molecule type" value="Genomic_DNA"/>
</dbReference>
<feature type="region of interest" description="Disordered" evidence="1">
    <location>
        <begin position="351"/>
        <end position="448"/>
    </location>
</feature>
<feature type="compositionally biased region" description="Low complexity" evidence="1">
    <location>
        <begin position="420"/>
        <end position="434"/>
    </location>
</feature>
<evidence type="ECO:0000313" key="2">
    <source>
        <dbReference type="EMBL" id="KAK6975114.1"/>
    </source>
</evidence>
<dbReference type="AlphaFoldDB" id="A0AAV9Z9W9"/>